<name>A0AB35ILV4_9FIRM</name>
<evidence type="ECO:0000313" key="4">
    <source>
        <dbReference type="EMBL" id="MDB7085541.1"/>
    </source>
</evidence>
<dbReference type="InterPro" id="IPR050624">
    <property type="entry name" value="HTH-type_Tx_Regulator"/>
</dbReference>
<dbReference type="RefSeq" id="WP_272019261.1">
    <property type="nucleotide sequence ID" value="NZ_JAQLKE010000043.1"/>
</dbReference>
<dbReference type="EMBL" id="JAQLKE010000043">
    <property type="protein sequence ID" value="MDB7085541.1"/>
    <property type="molecule type" value="Genomic_DNA"/>
</dbReference>
<sequence length="178" mass="20995">MNKKDIILKNALIIFNENGYVGTSINDVAKKSGIAKSTIFHYFKNKEDLFNQVFLKSKIAFAKTNTHFLFGTDRDELIEILEFQNNHIEELKFFNQFEYSKYISEDSKRIAQKIHEETINYIKNEQKNNRMVDLDPTFICMFITNTFVSNYNRIFVNGKIDFDYALKLKSFIEKALVI</sequence>
<dbReference type="GO" id="GO:0003677">
    <property type="term" value="F:DNA binding"/>
    <property type="evidence" value="ECO:0007669"/>
    <property type="project" value="UniProtKB-UniRule"/>
</dbReference>
<dbReference type="SUPFAM" id="SSF46689">
    <property type="entry name" value="Homeodomain-like"/>
    <property type="match status" value="1"/>
</dbReference>
<evidence type="ECO:0000259" key="3">
    <source>
        <dbReference type="PROSITE" id="PS50977"/>
    </source>
</evidence>
<proteinExistence type="predicted"/>
<gene>
    <name evidence="4" type="ORF">PM738_17200</name>
</gene>
<dbReference type="InterPro" id="IPR001647">
    <property type="entry name" value="HTH_TetR"/>
</dbReference>
<dbReference type="PRINTS" id="PR00455">
    <property type="entry name" value="HTHTETR"/>
</dbReference>
<keyword evidence="1 2" id="KW-0238">DNA-binding</keyword>
<evidence type="ECO:0000256" key="1">
    <source>
        <dbReference type="ARBA" id="ARBA00023125"/>
    </source>
</evidence>
<dbReference type="PANTHER" id="PTHR43479">
    <property type="entry name" value="ACREF/ENVCD OPERON REPRESSOR-RELATED"/>
    <property type="match status" value="1"/>
</dbReference>
<evidence type="ECO:0000256" key="2">
    <source>
        <dbReference type="PROSITE-ProRule" id="PRU00335"/>
    </source>
</evidence>
<dbReference type="Gene3D" id="1.10.357.10">
    <property type="entry name" value="Tetracycline Repressor, domain 2"/>
    <property type="match status" value="1"/>
</dbReference>
<dbReference type="PROSITE" id="PS50977">
    <property type="entry name" value="HTH_TETR_2"/>
    <property type="match status" value="1"/>
</dbReference>
<protein>
    <submittedName>
        <fullName evidence="4">TetR/AcrR family transcriptional regulator</fullName>
    </submittedName>
</protein>
<accession>A0AB35ILV4</accession>
<evidence type="ECO:0000313" key="5">
    <source>
        <dbReference type="Proteomes" id="UP001211987"/>
    </source>
</evidence>
<dbReference type="Pfam" id="PF00440">
    <property type="entry name" value="TetR_N"/>
    <property type="match status" value="1"/>
</dbReference>
<reference evidence="4" key="1">
    <citation type="submission" date="2023-01" db="EMBL/GenBank/DDBJ databases">
        <title>Human gut microbiome strain richness.</title>
        <authorList>
            <person name="Chen-Liaw A."/>
        </authorList>
    </citation>
    <scope>NUCLEOTIDE SEQUENCE</scope>
    <source>
        <strain evidence="4">1001217st2_G6_1001217B_191108</strain>
    </source>
</reference>
<dbReference type="PANTHER" id="PTHR43479:SF11">
    <property type="entry name" value="ACREF_ENVCD OPERON REPRESSOR-RELATED"/>
    <property type="match status" value="1"/>
</dbReference>
<comment type="caution">
    <text evidence="4">The sequence shown here is derived from an EMBL/GenBank/DDBJ whole genome shotgun (WGS) entry which is preliminary data.</text>
</comment>
<dbReference type="InterPro" id="IPR009057">
    <property type="entry name" value="Homeodomain-like_sf"/>
</dbReference>
<feature type="DNA-binding region" description="H-T-H motif" evidence="2">
    <location>
        <begin position="24"/>
        <end position="43"/>
    </location>
</feature>
<feature type="domain" description="HTH tetR-type" evidence="3">
    <location>
        <begin position="1"/>
        <end position="61"/>
    </location>
</feature>
<dbReference type="Proteomes" id="UP001211987">
    <property type="component" value="Unassembled WGS sequence"/>
</dbReference>
<organism evidence="4 5">
    <name type="scientific">Thomasclavelia ramosa</name>
    <dbReference type="NCBI Taxonomy" id="1547"/>
    <lineage>
        <taxon>Bacteria</taxon>
        <taxon>Bacillati</taxon>
        <taxon>Bacillota</taxon>
        <taxon>Erysipelotrichia</taxon>
        <taxon>Erysipelotrichales</taxon>
        <taxon>Coprobacillaceae</taxon>
        <taxon>Thomasclavelia</taxon>
    </lineage>
</organism>
<dbReference type="AlphaFoldDB" id="A0AB35ILV4"/>